<dbReference type="PANTHER" id="PTHR43618:SF8">
    <property type="entry name" value="7ALPHA-HYDROXYSTEROID DEHYDROGENASE"/>
    <property type="match status" value="1"/>
</dbReference>
<sequence>MNSATTSEVRPGFDSLFSVAGRTAVVTGGSRGIGAMIARGLALGGAQVVITSRKEEQCRATAEAINAEADAAGTAGRCTPVAGDLSSAEGMTGLVDWLGEHLTSIDILVNNAGATWGAALEEFPLIGWTKVLNTNLVAPFYLITGTLPLLRNAARPDRPARVINIGSVDALATPSWENYSYSASKAGLHMLTRHLAKQLASEGITVNAIAPGPILTDMLGHVAADPEVESELLERVPLGRYGQTDDLIGTVRFLASRAGSYLTGSIIPLDGGISGCAG</sequence>
<dbReference type="Proteomes" id="UP000183407">
    <property type="component" value="Unassembled WGS sequence"/>
</dbReference>
<dbReference type="PRINTS" id="PR00081">
    <property type="entry name" value="GDHRDH"/>
</dbReference>
<dbReference type="InterPro" id="IPR002347">
    <property type="entry name" value="SDR_fam"/>
</dbReference>
<keyword evidence="3" id="KW-0560">Oxidoreductase</keyword>
<dbReference type="InterPro" id="IPR036291">
    <property type="entry name" value="NAD(P)-bd_dom_sf"/>
</dbReference>
<evidence type="ECO:0000256" key="3">
    <source>
        <dbReference type="ARBA" id="ARBA00023002"/>
    </source>
</evidence>
<name>A0A1H4RBE6_RHOJO</name>
<dbReference type="InterPro" id="IPR020904">
    <property type="entry name" value="Sc_DH/Rdtase_CS"/>
</dbReference>
<evidence type="ECO:0000256" key="1">
    <source>
        <dbReference type="ARBA" id="ARBA00006484"/>
    </source>
</evidence>
<dbReference type="PANTHER" id="PTHR43618">
    <property type="entry name" value="7-ALPHA-HYDROXYSTEROID DEHYDROGENASE"/>
    <property type="match status" value="1"/>
</dbReference>
<keyword evidence="2" id="KW-0521">NADP</keyword>
<dbReference type="SUPFAM" id="SSF51735">
    <property type="entry name" value="NAD(P)-binding Rossmann-fold domains"/>
    <property type="match status" value="1"/>
</dbReference>
<dbReference type="EMBL" id="FNTL01000004">
    <property type="protein sequence ID" value="SEC29212.1"/>
    <property type="molecule type" value="Genomic_DNA"/>
</dbReference>
<reference evidence="5" key="1">
    <citation type="submission" date="2016-10" db="EMBL/GenBank/DDBJ databases">
        <authorList>
            <person name="Varghese N."/>
        </authorList>
    </citation>
    <scope>NUCLEOTIDE SEQUENCE [LARGE SCALE GENOMIC DNA]</scope>
    <source>
        <strain evidence="5">DSM 44719</strain>
    </source>
</reference>
<dbReference type="PROSITE" id="PS00061">
    <property type="entry name" value="ADH_SHORT"/>
    <property type="match status" value="1"/>
</dbReference>
<dbReference type="PRINTS" id="PR00080">
    <property type="entry name" value="SDRFAMILY"/>
</dbReference>
<dbReference type="RefSeq" id="WP_073366750.1">
    <property type="nucleotide sequence ID" value="NZ_FNTL01000004.1"/>
</dbReference>
<dbReference type="FunFam" id="3.40.50.720:FF:000084">
    <property type="entry name" value="Short-chain dehydrogenase reductase"/>
    <property type="match status" value="1"/>
</dbReference>
<dbReference type="Gene3D" id="3.40.50.720">
    <property type="entry name" value="NAD(P)-binding Rossmann-like Domain"/>
    <property type="match status" value="1"/>
</dbReference>
<dbReference type="AlphaFoldDB" id="A0A1H4RBE6"/>
<evidence type="ECO:0000313" key="5">
    <source>
        <dbReference type="Proteomes" id="UP000183407"/>
    </source>
</evidence>
<dbReference type="Pfam" id="PF13561">
    <property type="entry name" value="adh_short_C2"/>
    <property type="match status" value="1"/>
</dbReference>
<evidence type="ECO:0000256" key="2">
    <source>
        <dbReference type="ARBA" id="ARBA00022857"/>
    </source>
</evidence>
<dbReference type="OrthoDB" id="286404at2"/>
<comment type="similarity">
    <text evidence="1">Belongs to the short-chain dehydrogenases/reductases (SDR) family.</text>
</comment>
<protein>
    <submittedName>
        <fullName evidence="4">NAD(P)-dependent dehydrogenase, short-chain alcohol dehydrogenase family</fullName>
    </submittedName>
</protein>
<dbReference type="InterPro" id="IPR052178">
    <property type="entry name" value="Sec_Metab_Biosynth_SDR"/>
</dbReference>
<proteinExistence type="inferred from homology"/>
<dbReference type="GO" id="GO:0016491">
    <property type="term" value="F:oxidoreductase activity"/>
    <property type="evidence" value="ECO:0007669"/>
    <property type="project" value="UniProtKB-KW"/>
</dbReference>
<organism evidence="4 5">
    <name type="scientific">Rhodococcus jostii</name>
    <dbReference type="NCBI Taxonomy" id="132919"/>
    <lineage>
        <taxon>Bacteria</taxon>
        <taxon>Bacillati</taxon>
        <taxon>Actinomycetota</taxon>
        <taxon>Actinomycetes</taxon>
        <taxon>Mycobacteriales</taxon>
        <taxon>Nocardiaceae</taxon>
        <taxon>Rhodococcus</taxon>
    </lineage>
</organism>
<evidence type="ECO:0000313" key="4">
    <source>
        <dbReference type="EMBL" id="SEC29212.1"/>
    </source>
</evidence>
<accession>A0A1H4RBE6</accession>
<gene>
    <name evidence="4" type="ORF">SAMN04490220_1269</name>
</gene>